<feature type="compositionally biased region" description="Polar residues" evidence="1">
    <location>
        <begin position="140"/>
        <end position="153"/>
    </location>
</feature>
<feature type="compositionally biased region" description="Basic residues" evidence="1">
    <location>
        <begin position="188"/>
        <end position="199"/>
    </location>
</feature>
<feature type="region of interest" description="Disordered" evidence="1">
    <location>
        <begin position="1"/>
        <end position="101"/>
    </location>
</feature>
<feature type="region of interest" description="Disordered" evidence="1">
    <location>
        <begin position="115"/>
        <end position="224"/>
    </location>
</feature>
<organism evidence="2 3">
    <name type="scientific">Salinomyces thailandicus</name>
    <dbReference type="NCBI Taxonomy" id="706561"/>
    <lineage>
        <taxon>Eukaryota</taxon>
        <taxon>Fungi</taxon>
        <taxon>Dikarya</taxon>
        <taxon>Ascomycota</taxon>
        <taxon>Pezizomycotina</taxon>
        <taxon>Dothideomycetes</taxon>
        <taxon>Dothideomycetidae</taxon>
        <taxon>Mycosphaerellales</taxon>
        <taxon>Teratosphaeriaceae</taxon>
        <taxon>Salinomyces</taxon>
    </lineage>
</organism>
<dbReference type="EMBL" id="NAJL01000004">
    <property type="protein sequence ID" value="TKA32844.1"/>
    <property type="molecule type" value="Genomic_DNA"/>
</dbReference>
<feature type="compositionally biased region" description="Basic and acidic residues" evidence="1">
    <location>
        <begin position="128"/>
        <end position="139"/>
    </location>
</feature>
<keyword evidence="3" id="KW-1185">Reference proteome</keyword>
<feature type="compositionally biased region" description="Polar residues" evidence="1">
    <location>
        <begin position="200"/>
        <end position="210"/>
    </location>
</feature>
<dbReference type="AlphaFoldDB" id="A0A4U0UC48"/>
<evidence type="ECO:0000256" key="1">
    <source>
        <dbReference type="SAM" id="MobiDB-lite"/>
    </source>
</evidence>
<name>A0A4U0UC48_9PEZI</name>
<dbReference type="Proteomes" id="UP000308549">
    <property type="component" value="Unassembled WGS sequence"/>
</dbReference>
<accession>A0A4U0UC48</accession>
<comment type="caution">
    <text evidence="2">The sequence shown here is derived from an EMBL/GenBank/DDBJ whole genome shotgun (WGS) entry which is preliminary data.</text>
</comment>
<evidence type="ECO:0000313" key="3">
    <source>
        <dbReference type="Proteomes" id="UP000308549"/>
    </source>
</evidence>
<reference evidence="2 3" key="1">
    <citation type="submission" date="2017-03" db="EMBL/GenBank/DDBJ databases">
        <title>Genomes of endolithic fungi from Antarctica.</title>
        <authorList>
            <person name="Coleine C."/>
            <person name="Masonjones S."/>
            <person name="Stajich J.E."/>
        </authorList>
    </citation>
    <scope>NUCLEOTIDE SEQUENCE [LARGE SCALE GENOMIC DNA]</scope>
    <source>
        <strain evidence="2 3">CCFEE 6315</strain>
    </source>
</reference>
<gene>
    <name evidence="2" type="ORF">B0A50_01070</name>
</gene>
<sequence length="411" mass="44315">MTKRKASASTAAPGERAMTPAAYLQIQSQQRAESREAHAATTAGEVDLPPAAKKQKVAEGSNRFKTASEDGVDEAIESAAQAPRNAVEPAESQPATSLLSDLSISGSAESYYGGLIEHESLQADDDKETPPEATAKDEQSSSTADHNSPSTPSVRKPATQKRKAVRKTTATAKEDVGQGNDTSPTSAKKAKRISPKTAKKSGSSSPQDNATADAAGPSSPPPKELSFRLAWKVRRVHEFLAAVNEDQTLLRRSQDNKTHIHIPELTLLGVLMRFYIDYELGDPQSADIADVEEASVGRYTAPVHPTAQDSSWIIFNTDAAAALETLAQEKVYGHGLEGVNLMEMEMEMHAREPSVVLSDISVLNRFYVETWRKVNNGIAHARLVQAVRNECRVAMELANYQAVCPAPMVDA</sequence>
<proteinExistence type="predicted"/>
<dbReference type="OrthoDB" id="3650273at2759"/>
<evidence type="ECO:0000313" key="2">
    <source>
        <dbReference type="EMBL" id="TKA32844.1"/>
    </source>
</evidence>
<protein>
    <submittedName>
        <fullName evidence="2">Uncharacterized protein</fullName>
    </submittedName>
</protein>